<evidence type="ECO:0000313" key="3">
    <source>
        <dbReference type="Proteomes" id="UP000324222"/>
    </source>
</evidence>
<dbReference type="EMBL" id="VSRR010000010">
    <property type="protein sequence ID" value="MPC07867.1"/>
    <property type="molecule type" value="Genomic_DNA"/>
</dbReference>
<protein>
    <submittedName>
        <fullName evidence="2">Uncharacterized protein</fullName>
    </submittedName>
</protein>
<organism evidence="2 3">
    <name type="scientific">Portunus trituberculatus</name>
    <name type="common">Swimming crab</name>
    <name type="synonym">Neptunus trituberculatus</name>
    <dbReference type="NCBI Taxonomy" id="210409"/>
    <lineage>
        <taxon>Eukaryota</taxon>
        <taxon>Metazoa</taxon>
        <taxon>Ecdysozoa</taxon>
        <taxon>Arthropoda</taxon>
        <taxon>Crustacea</taxon>
        <taxon>Multicrustacea</taxon>
        <taxon>Malacostraca</taxon>
        <taxon>Eumalacostraca</taxon>
        <taxon>Eucarida</taxon>
        <taxon>Decapoda</taxon>
        <taxon>Pleocyemata</taxon>
        <taxon>Brachyura</taxon>
        <taxon>Eubrachyura</taxon>
        <taxon>Portunoidea</taxon>
        <taxon>Portunidae</taxon>
        <taxon>Portuninae</taxon>
        <taxon>Portunus</taxon>
    </lineage>
</organism>
<dbReference type="Proteomes" id="UP000324222">
    <property type="component" value="Unassembled WGS sequence"/>
</dbReference>
<dbReference type="AlphaFoldDB" id="A0A5B7CEN5"/>
<proteinExistence type="predicted"/>
<feature type="region of interest" description="Disordered" evidence="1">
    <location>
        <begin position="1"/>
        <end position="28"/>
    </location>
</feature>
<evidence type="ECO:0000313" key="2">
    <source>
        <dbReference type="EMBL" id="MPC07867.1"/>
    </source>
</evidence>
<accession>A0A5B7CEN5</accession>
<feature type="compositionally biased region" description="Polar residues" evidence="1">
    <location>
        <begin position="17"/>
        <end position="28"/>
    </location>
</feature>
<sequence length="105" mass="11422">MTKFSAKLNERGIEALPSSSPCCPTPQRQHNLAVRTSLPFKRTAPFTSGLTPLWVARDLPQYLLRLVAAGPKGSASGPRKDGANTLKCDGYYSFVSVFMTIFSVT</sequence>
<keyword evidence="3" id="KW-1185">Reference proteome</keyword>
<gene>
    <name evidence="2" type="ORF">E2C01_000435</name>
</gene>
<name>A0A5B7CEN5_PORTR</name>
<comment type="caution">
    <text evidence="2">The sequence shown here is derived from an EMBL/GenBank/DDBJ whole genome shotgun (WGS) entry which is preliminary data.</text>
</comment>
<evidence type="ECO:0000256" key="1">
    <source>
        <dbReference type="SAM" id="MobiDB-lite"/>
    </source>
</evidence>
<reference evidence="2 3" key="1">
    <citation type="submission" date="2019-05" db="EMBL/GenBank/DDBJ databases">
        <title>Another draft genome of Portunus trituberculatus and its Hox gene families provides insights of decapod evolution.</title>
        <authorList>
            <person name="Jeong J.-H."/>
            <person name="Song I."/>
            <person name="Kim S."/>
            <person name="Choi T."/>
            <person name="Kim D."/>
            <person name="Ryu S."/>
            <person name="Kim W."/>
        </authorList>
    </citation>
    <scope>NUCLEOTIDE SEQUENCE [LARGE SCALE GENOMIC DNA]</scope>
    <source>
        <tissue evidence="2">Muscle</tissue>
    </source>
</reference>